<dbReference type="HOGENOM" id="CLU_030845_0_1_1"/>
<evidence type="ECO:0000313" key="3">
    <source>
        <dbReference type="Proteomes" id="UP000004995"/>
    </source>
</evidence>
<reference evidence="3" key="1">
    <citation type="journal article" date="2012" name="Nat. Biotechnol.">
        <title>Reference genome sequence of the model plant Setaria.</title>
        <authorList>
            <person name="Bennetzen J.L."/>
            <person name="Schmutz J."/>
            <person name="Wang H."/>
            <person name="Percifield R."/>
            <person name="Hawkins J."/>
            <person name="Pontaroli A.C."/>
            <person name="Estep M."/>
            <person name="Feng L."/>
            <person name="Vaughn J.N."/>
            <person name="Grimwood J."/>
            <person name="Jenkins J."/>
            <person name="Barry K."/>
            <person name="Lindquist E."/>
            <person name="Hellsten U."/>
            <person name="Deshpande S."/>
            <person name="Wang X."/>
            <person name="Wu X."/>
            <person name="Mitros T."/>
            <person name="Triplett J."/>
            <person name="Yang X."/>
            <person name="Ye C.Y."/>
            <person name="Mauro-Herrera M."/>
            <person name="Wang L."/>
            <person name="Li P."/>
            <person name="Sharma M."/>
            <person name="Sharma R."/>
            <person name="Ronald P.C."/>
            <person name="Panaud O."/>
            <person name="Kellogg E.A."/>
            <person name="Brutnell T.P."/>
            <person name="Doust A.N."/>
            <person name="Tuskan G.A."/>
            <person name="Rokhsar D."/>
            <person name="Devos K.M."/>
        </authorList>
    </citation>
    <scope>NUCLEOTIDE SEQUENCE [LARGE SCALE GENOMIC DNA]</scope>
    <source>
        <strain evidence="3">cv. Yugu1</strain>
    </source>
</reference>
<evidence type="ECO:0000313" key="2">
    <source>
        <dbReference type="EnsemblPlants" id="KQL26800"/>
    </source>
</evidence>
<organism evidence="2 3">
    <name type="scientific">Setaria italica</name>
    <name type="common">Foxtail millet</name>
    <name type="synonym">Panicum italicum</name>
    <dbReference type="NCBI Taxonomy" id="4555"/>
    <lineage>
        <taxon>Eukaryota</taxon>
        <taxon>Viridiplantae</taxon>
        <taxon>Streptophyta</taxon>
        <taxon>Embryophyta</taxon>
        <taxon>Tracheophyta</taxon>
        <taxon>Spermatophyta</taxon>
        <taxon>Magnoliopsida</taxon>
        <taxon>Liliopsida</taxon>
        <taxon>Poales</taxon>
        <taxon>Poaceae</taxon>
        <taxon>PACMAD clade</taxon>
        <taxon>Panicoideae</taxon>
        <taxon>Panicodae</taxon>
        <taxon>Paniceae</taxon>
        <taxon>Cenchrinae</taxon>
        <taxon>Setaria</taxon>
    </lineage>
</organism>
<dbReference type="InParanoid" id="K4A111"/>
<accession>K4A111</accession>
<proteinExistence type="predicted"/>
<dbReference type="EnsemblPlants" id="KQL26800">
    <property type="protein sequence ID" value="KQL26800"/>
    <property type="gene ID" value="SETIT_032553mg"/>
</dbReference>
<dbReference type="PANTHER" id="PTHR33065:SF153">
    <property type="entry name" value="DUF6598 DOMAIN-CONTAINING PROTEIN"/>
    <property type="match status" value="1"/>
</dbReference>
<dbReference type="Gramene" id="KQL26800">
    <property type="protein sequence ID" value="KQL26800"/>
    <property type="gene ID" value="SETIT_032553mg"/>
</dbReference>
<reference evidence="2" key="2">
    <citation type="submission" date="2018-08" db="UniProtKB">
        <authorList>
            <consortium name="EnsemblPlants"/>
        </authorList>
    </citation>
    <scope>IDENTIFICATION</scope>
    <source>
        <strain evidence="2">Yugu1</strain>
    </source>
</reference>
<feature type="domain" description="DUF6598" evidence="1">
    <location>
        <begin position="22"/>
        <end position="276"/>
    </location>
</feature>
<name>K4A111_SETIT</name>
<dbReference type="Proteomes" id="UP000004995">
    <property type="component" value="Unassembled WGS sequence"/>
</dbReference>
<sequence length="287" mass="31895">RIPSMSFTDDHTTHYSAYPMDTVQIFSVKLAATRGSLQLPLDVFGTVEVRDHIDHNRNIIFQRTRNDCQTLTEEDPYLLLAGPTRAVMFMVSSPAAVEIDLKVRGAPESEDEDLSFLVAPVTCFSTMYSCLLNCACTSKLSTLEFTLGHIISSVEATIFVRVIHGSWPDGLHGVFAAFTTGIYDDAVFLEKRVAGIGHERIVLLDSRGERLPITGDGNIKLSRRVVSVETSGKLVVRVKALEGDKQVEKETSFDPLEASSSISDLEFSFCKMEVTVFWLLISYYPEL</sequence>
<dbReference type="OMA" id="CINGDQA"/>
<dbReference type="PANTHER" id="PTHR33065">
    <property type="entry name" value="OS07G0486400 PROTEIN"/>
    <property type="match status" value="1"/>
</dbReference>
<protein>
    <recommendedName>
        <fullName evidence="1">DUF6598 domain-containing protein</fullName>
    </recommendedName>
</protein>
<evidence type="ECO:0000259" key="1">
    <source>
        <dbReference type="Pfam" id="PF20241"/>
    </source>
</evidence>
<dbReference type="eggNOG" id="ENOG502R3B1">
    <property type="taxonomic scope" value="Eukaryota"/>
</dbReference>
<dbReference type="Pfam" id="PF20241">
    <property type="entry name" value="DUF6598"/>
    <property type="match status" value="1"/>
</dbReference>
<dbReference type="InterPro" id="IPR046533">
    <property type="entry name" value="DUF6598"/>
</dbReference>
<keyword evidence="3" id="KW-1185">Reference proteome</keyword>
<dbReference type="AlphaFoldDB" id="K4A111"/>
<dbReference type="FunCoup" id="K4A111">
    <property type="interactions" value="3"/>
</dbReference>
<dbReference type="EMBL" id="AGNK02001346">
    <property type="status" value="NOT_ANNOTATED_CDS"/>
    <property type="molecule type" value="Genomic_DNA"/>
</dbReference>